<dbReference type="SUPFAM" id="SSF55331">
    <property type="entry name" value="Tautomerase/MIF"/>
    <property type="match status" value="1"/>
</dbReference>
<reference evidence="3 4" key="1">
    <citation type="submission" date="2024-05" db="EMBL/GenBank/DDBJ databases">
        <authorList>
            <person name="Liu Q."/>
            <person name="Xin Y.-H."/>
        </authorList>
    </citation>
    <scope>NUCLEOTIDE SEQUENCE [LARGE SCALE GENOMIC DNA]</scope>
    <source>
        <strain evidence="3 4">CGMCC 1.10181</strain>
    </source>
</reference>
<dbReference type="RefSeq" id="WP_343891535.1">
    <property type="nucleotide sequence ID" value="NZ_BAAAEH010000046.1"/>
</dbReference>
<sequence>MPEIIVYAVKGRSTEAKHALMSDITDAVVKNFGVHPDLVTVQIVEAEADLKSKGGIPYSVRPAGEIFAKKD</sequence>
<dbReference type="InterPro" id="IPR014347">
    <property type="entry name" value="Tautomerase/MIF_sf"/>
</dbReference>
<comment type="caution">
    <text evidence="3">The sequence shown here is derived from an EMBL/GenBank/DDBJ whole genome shotgun (WGS) entry which is preliminary data.</text>
</comment>
<evidence type="ECO:0000313" key="3">
    <source>
        <dbReference type="EMBL" id="MEN2793626.1"/>
    </source>
</evidence>
<keyword evidence="1" id="KW-0413">Isomerase</keyword>
<name>A0ABU9YCV1_9SPHN</name>
<evidence type="ECO:0000259" key="2">
    <source>
        <dbReference type="Pfam" id="PF01361"/>
    </source>
</evidence>
<dbReference type="Pfam" id="PF01361">
    <property type="entry name" value="Tautomerase"/>
    <property type="match status" value="1"/>
</dbReference>
<feature type="domain" description="4-oxalocrotonate tautomerase-like" evidence="2">
    <location>
        <begin position="2"/>
        <end position="46"/>
    </location>
</feature>
<dbReference type="EMBL" id="JBDIME010000058">
    <property type="protein sequence ID" value="MEN2793626.1"/>
    <property type="molecule type" value="Genomic_DNA"/>
</dbReference>
<organism evidence="3 4">
    <name type="scientific">Sphingomonas oligophenolica</name>
    <dbReference type="NCBI Taxonomy" id="301154"/>
    <lineage>
        <taxon>Bacteria</taxon>
        <taxon>Pseudomonadati</taxon>
        <taxon>Pseudomonadota</taxon>
        <taxon>Alphaproteobacteria</taxon>
        <taxon>Sphingomonadales</taxon>
        <taxon>Sphingomonadaceae</taxon>
        <taxon>Sphingomonas</taxon>
    </lineage>
</organism>
<dbReference type="Gene3D" id="3.30.429.10">
    <property type="entry name" value="Macrophage Migration Inhibitory Factor"/>
    <property type="match status" value="1"/>
</dbReference>
<accession>A0ABU9YCV1</accession>
<dbReference type="Proteomes" id="UP001419910">
    <property type="component" value="Unassembled WGS sequence"/>
</dbReference>
<evidence type="ECO:0000313" key="4">
    <source>
        <dbReference type="Proteomes" id="UP001419910"/>
    </source>
</evidence>
<evidence type="ECO:0000256" key="1">
    <source>
        <dbReference type="ARBA" id="ARBA00023235"/>
    </source>
</evidence>
<gene>
    <name evidence="3" type="ORF">ABC974_28695</name>
</gene>
<dbReference type="InterPro" id="IPR004370">
    <property type="entry name" value="4-OT-like_dom"/>
</dbReference>
<proteinExistence type="predicted"/>
<protein>
    <submittedName>
        <fullName evidence="3">Tautomerase family protein</fullName>
    </submittedName>
</protein>
<keyword evidence="4" id="KW-1185">Reference proteome</keyword>